<gene>
    <name evidence="2" type="ORF">PGTUg99_007828</name>
</gene>
<feature type="compositionally biased region" description="Acidic residues" evidence="1">
    <location>
        <begin position="438"/>
        <end position="452"/>
    </location>
</feature>
<sequence>MSSPTTTHSGRSSPARPWDHNTFPPANPGHRRLCMFPSPVACKPIADPKSHPAQTGPPMGRHRHRPTTTPVPPLPPPSLALTRHIPTAANIFDTDEEEGSPPPPTAVANPANPPRVSAATTFEALPDHVVASFGLEGGDLRLVNEILNSSCLYGAADATLRMSPPSPQMTPIKTVGRRPVLSSRIYFMCISVIPETQMSMSTDLPLRQDFLITSVRATFLKGDLEYFTHASYTGPARFSRTPLTLVLAHIRRQFRAGIVEPTAVPPGYGHRAMRAQNRLRNYCVDIIEEEKRRFRGIRAMGPIPDLQELMAYLWREQAPEAPNVYQPLLPQAATLQDWVRIAHVRLHMLNYKYATPAASASCWVTLDQAIQSIAERPANYREAHAQAILMRDAELFDGNTTLRMIPEANRRLPNPAEIAARLALVERQEVRLEHPPEASEEEIDELADDDPADSQGADPQPAELT</sequence>
<evidence type="ECO:0000313" key="2">
    <source>
        <dbReference type="EMBL" id="KAA1128587.1"/>
    </source>
</evidence>
<feature type="region of interest" description="Disordered" evidence="1">
    <location>
        <begin position="45"/>
        <end position="77"/>
    </location>
</feature>
<feature type="compositionally biased region" description="Polar residues" evidence="1">
    <location>
        <begin position="1"/>
        <end position="12"/>
    </location>
</feature>
<feature type="region of interest" description="Disordered" evidence="1">
    <location>
        <begin position="1"/>
        <end position="25"/>
    </location>
</feature>
<reference evidence="2 3" key="1">
    <citation type="submission" date="2019-05" db="EMBL/GenBank/DDBJ databases">
        <title>Emergence of the Ug99 lineage of the wheat stem rust pathogen through somatic hybridization.</title>
        <authorList>
            <person name="Li F."/>
            <person name="Upadhyaya N.M."/>
            <person name="Sperschneider J."/>
            <person name="Matny O."/>
            <person name="Nguyen-Phuc H."/>
            <person name="Mago R."/>
            <person name="Raley C."/>
            <person name="Miller M.E."/>
            <person name="Silverstein K.A.T."/>
            <person name="Henningsen E."/>
            <person name="Hirsch C.D."/>
            <person name="Visser B."/>
            <person name="Pretorius Z.A."/>
            <person name="Steffenson B.J."/>
            <person name="Schwessinger B."/>
            <person name="Dodds P.N."/>
            <person name="Figueroa M."/>
        </authorList>
    </citation>
    <scope>NUCLEOTIDE SEQUENCE [LARGE SCALE GENOMIC DNA]</scope>
    <source>
        <strain evidence="2 3">Ug99</strain>
    </source>
</reference>
<proteinExistence type="predicted"/>
<protein>
    <submittedName>
        <fullName evidence="2">Uncharacterized protein</fullName>
    </submittedName>
</protein>
<comment type="caution">
    <text evidence="2">The sequence shown here is derived from an EMBL/GenBank/DDBJ whole genome shotgun (WGS) entry which is preliminary data.</text>
</comment>
<accession>A0A5B0RSQ0</accession>
<organism evidence="2 3">
    <name type="scientific">Puccinia graminis f. sp. tritici</name>
    <dbReference type="NCBI Taxonomy" id="56615"/>
    <lineage>
        <taxon>Eukaryota</taxon>
        <taxon>Fungi</taxon>
        <taxon>Dikarya</taxon>
        <taxon>Basidiomycota</taxon>
        <taxon>Pucciniomycotina</taxon>
        <taxon>Pucciniomycetes</taxon>
        <taxon>Pucciniales</taxon>
        <taxon>Pucciniaceae</taxon>
        <taxon>Puccinia</taxon>
    </lineage>
</organism>
<evidence type="ECO:0000256" key="1">
    <source>
        <dbReference type="SAM" id="MobiDB-lite"/>
    </source>
</evidence>
<dbReference type="AlphaFoldDB" id="A0A5B0RSQ0"/>
<name>A0A5B0RSQ0_PUCGR</name>
<feature type="region of interest" description="Disordered" evidence="1">
    <location>
        <begin position="430"/>
        <end position="465"/>
    </location>
</feature>
<dbReference type="Proteomes" id="UP000325313">
    <property type="component" value="Unassembled WGS sequence"/>
</dbReference>
<dbReference type="EMBL" id="VDEP01000140">
    <property type="protein sequence ID" value="KAA1128587.1"/>
    <property type="molecule type" value="Genomic_DNA"/>
</dbReference>
<evidence type="ECO:0000313" key="3">
    <source>
        <dbReference type="Proteomes" id="UP000325313"/>
    </source>
</evidence>